<dbReference type="Proteomes" id="UP001174314">
    <property type="component" value="Chromosome"/>
</dbReference>
<proteinExistence type="predicted"/>
<accession>A0AAU0PYT7</accession>
<keyword evidence="2" id="KW-0413">Isomerase</keyword>
<dbReference type="EMBL" id="CP137757">
    <property type="protein sequence ID" value="WPF24732.1"/>
    <property type="molecule type" value="Genomic_DNA"/>
</dbReference>
<evidence type="ECO:0000313" key="2">
    <source>
        <dbReference type="EMBL" id="WPF24732.1"/>
    </source>
</evidence>
<dbReference type="PANTHER" id="PTHR12110:SF21">
    <property type="entry name" value="XYLOSE ISOMERASE-LIKE TIM BARREL DOMAIN-CONTAINING PROTEIN"/>
    <property type="match status" value="1"/>
</dbReference>
<sequence length="267" mass="29152">MHFSIATVSLPGTLDAKLRAAATAGFDGVELFVPDIEETPMTLNDITSLMDELDLSCDLYQPVKNLLSVKDKEFQHGLRRCETALAHAKQLGTNTILVCSNTDSASVDSDEVRVDQLRQIGKLAADQGMRVAFEALAWGRFVSTFAHAYDIVRHVDLPNVGVCLDSFHMLALGEDPSVIDSVDPSKLFFVQLADAPRLDMPVKELSRHHRLWPGHGDLPVKECLAKALNAGYSGPVSLEIFNDSLDHDDPEAVAVDAYQALVSVARN</sequence>
<gene>
    <name evidence="2" type="ORF">Q0N40_09395</name>
</gene>
<dbReference type="PANTHER" id="PTHR12110">
    <property type="entry name" value="HYDROXYPYRUVATE ISOMERASE"/>
    <property type="match status" value="1"/>
</dbReference>
<dbReference type="Gene3D" id="3.20.20.150">
    <property type="entry name" value="Divalent-metal-dependent TIM barrel enzymes"/>
    <property type="match status" value="1"/>
</dbReference>
<dbReference type="AlphaFoldDB" id="A0AAU0PYT7"/>
<dbReference type="InterPro" id="IPR050312">
    <property type="entry name" value="IolE/XylAMocC-like"/>
</dbReference>
<dbReference type="RefSeq" id="WP_204087561.1">
    <property type="nucleotide sequence ID" value="NZ_CP137757.1"/>
</dbReference>
<feature type="domain" description="Xylose isomerase-like TIM barrel" evidence="1">
    <location>
        <begin position="18"/>
        <end position="259"/>
    </location>
</feature>
<dbReference type="InterPro" id="IPR036237">
    <property type="entry name" value="Xyl_isomerase-like_sf"/>
</dbReference>
<protein>
    <submittedName>
        <fullName evidence="2">Sugar phosphate isomerase/epimerase family protein</fullName>
    </submittedName>
</protein>
<evidence type="ECO:0000259" key="1">
    <source>
        <dbReference type="Pfam" id="PF01261"/>
    </source>
</evidence>
<dbReference type="InterPro" id="IPR013022">
    <property type="entry name" value="Xyl_isomerase-like_TIM-brl"/>
</dbReference>
<name>A0AAU0PYT7_9CORY</name>
<keyword evidence="3" id="KW-1185">Reference proteome</keyword>
<reference evidence="2 3" key="1">
    <citation type="submission" date="2023-10" db="EMBL/GenBank/DDBJ databases">
        <title>complete genome sequence of Corynebacterium pseudokroppenstedtii P15-C1.</title>
        <authorList>
            <person name="Bruggemann H."/>
            <person name="Poehlein A."/>
        </authorList>
    </citation>
    <scope>NUCLEOTIDE SEQUENCE [LARGE SCALE GENOMIC DNA]</scope>
    <source>
        <strain evidence="2 3">P15_C1</strain>
    </source>
</reference>
<dbReference type="SUPFAM" id="SSF51658">
    <property type="entry name" value="Xylose isomerase-like"/>
    <property type="match status" value="1"/>
</dbReference>
<dbReference type="Pfam" id="PF01261">
    <property type="entry name" value="AP_endonuc_2"/>
    <property type="match status" value="1"/>
</dbReference>
<dbReference type="KEGG" id="cpsk:Q0N40_09395"/>
<dbReference type="GO" id="GO:0016853">
    <property type="term" value="F:isomerase activity"/>
    <property type="evidence" value="ECO:0007669"/>
    <property type="project" value="UniProtKB-KW"/>
</dbReference>
<evidence type="ECO:0000313" key="3">
    <source>
        <dbReference type="Proteomes" id="UP001174314"/>
    </source>
</evidence>
<organism evidence="2 3">
    <name type="scientific">Corynebacterium pseudokroppenstedtii</name>
    <dbReference type="NCBI Taxonomy" id="2804917"/>
    <lineage>
        <taxon>Bacteria</taxon>
        <taxon>Bacillati</taxon>
        <taxon>Actinomycetota</taxon>
        <taxon>Actinomycetes</taxon>
        <taxon>Mycobacteriales</taxon>
        <taxon>Corynebacteriaceae</taxon>
        <taxon>Corynebacterium</taxon>
    </lineage>
</organism>